<evidence type="ECO:0000313" key="2">
    <source>
        <dbReference type="Proteomes" id="UP000054324"/>
    </source>
</evidence>
<dbReference type="RefSeq" id="XP_009168341.1">
    <property type="nucleotide sequence ID" value="XM_009170077.1"/>
</dbReference>
<dbReference type="Proteomes" id="UP000054324">
    <property type="component" value="Unassembled WGS sequence"/>
</dbReference>
<evidence type="ECO:0000313" key="1">
    <source>
        <dbReference type="EMBL" id="KER27917.1"/>
    </source>
</evidence>
<dbReference type="CTD" id="20327856"/>
<reference evidence="1 2" key="1">
    <citation type="submission" date="2013-11" db="EMBL/GenBank/DDBJ databases">
        <title>Opisthorchis viverrini - life in the bile duct.</title>
        <authorList>
            <person name="Young N.D."/>
            <person name="Nagarajan N."/>
            <person name="Lin S.J."/>
            <person name="Korhonen P.K."/>
            <person name="Jex A.R."/>
            <person name="Hall R.S."/>
            <person name="Safavi-Hemami H."/>
            <person name="Kaewkong W."/>
            <person name="Bertrand D."/>
            <person name="Gao S."/>
            <person name="Seet Q."/>
            <person name="Wongkham S."/>
            <person name="Teh B.T."/>
            <person name="Wongkham C."/>
            <person name="Intapan P.M."/>
            <person name="Maleewong W."/>
            <person name="Yang X."/>
            <person name="Hu M."/>
            <person name="Wang Z."/>
            <person name="Hofmann A."/>
            <person name="Sternberg P.W."/>
            <person name="Tan P."/>
            <person name="Wang J."/>
            <person name="Gasser R.B."/>
        </authorList>
    </citation>
    <scope>NUCLEOTIDE SEQUENCE [LARGE SCALE GENOMIC DNA]</scope>
</reference>
<keyword evidence="2" id="KW-1185">Reference proteome</keyword>
<organism evidence="1 2">
    <name type="scientific">Opisthorchis viverrini</name>
    <name type="common">Southeast Asian liver fluke</name>
    <dbReference type="NCBI Taxonomy" id="6198"/>
    <lineage>
        <taxon>Eukaryota</taxon>
        <taxon>Metazoa</taxon>
        <taxon>Spiralia</taxon>
        <taxon>Lophotrochozoa</taxon>
        <taxon>Platyhelminthes</taxon>
        <taxon>Trematoda</taxon>
        <taxon>Digenea</taxon>
        <taxon>Opisthorchiida</taxon>
        <taxon>Opisthorchiata</taxon>
        <taxon>Opisthorchiidae</taxon>
        <taxon>Opisthorchis</taxon>
    </lineage>
</organism>
<protein>
    <submittedName>
        <fullName evidence="1">Uncharacterized protein</fullName>
    </submittedName>
</protein>
<accession>A0A074ZQ18</accession>
<gene>
    <name evidence="1" type="ORF">T265_13689</name>
</gene>
<name>A0A074ZQ18_OPIVI</name>
<dbReference type="AlphaFoldDB" id="A0A074ZQ18"/>
<sequence length="99" mass="10905">MNTQTPGGKSLLEYIPSIAETPGCLNGAQTLLKILRQLTTGFTLLGAHQVQSLSFCKPYVSFEVKLHLKDSVMAEHIPDMGHKIDLENAKVLRRGLRST</sequence>
<dbReference type="KEGG" id="ovi:T265_13689"/>
<dbReference type="GeneID" id="20327856"/>
<proteinExistence type="predicted"/>
<dbReference type="EMBL" id="KL596711">
    <property type="protein sequence ID" value="KER27917.1"/>
    <property type="molecule type" value="Genomic_DNA"/>
</dbReference>